<dbReference type="EMBL" id="FPLD01000040">
    <property type="protein sequence ID" value="SGY91526.1"/>
    <property type="molecule type" value="Genomic_DNA"/>
</dbReference>
<dbReference type="STRING" id="80854.MVIS_1696"/>
<keyword evidence="3" id="KW-0249">Electron transport</keyword>
<evidence type="ECO:0000256" key="2">
    <source>
        <dbReference type="ARBA" id="ARBA00022448"/>
    </source>
</evidence>
<evidence type="ECO:0000313" key="9">
    <source>
        <dbReference type="Proteomes" id="UP000183794"/>
    </source>
</evidence>
<evidence type="ECO:0000256" key="4">
    <source>
        <dbReference type="ARBA" id="ARBA00023157"/>
    </source>
</evidence>
<dbReference type="InterPro" id="IPR017937">
    <property type="entry name" value="Thioredoxin_CS"/>
</dbReference>
<dbReference type="SUPFAM" id="SSF52833">
    <property type="entry name" value="Thioredoxin-like"/>
    <property type="match status" value="1"/>
</dbReference>
<evidence type="ECO:0000256" key="7">
    <source>
        <dbReference type="PIRNR" id="PIRNR000077"/>
    </source>
</evidence>
<protein>
    <recommendedName>
        <fullName evidence="6 7">Thioredoxin</fullName>
    </recommendedName>
</protein>
<evidence type="ECO:0000313" key="8">
    <source>
        <dbReference type="EMBL" id="SGY91526.1"/>
    </source>
</evidence>
<keyword evidence="2" id="KW-0813">Transport</keyword>
<dbReference type="PRINTS" id="PR00421">
    <property type="entry name" value="THIOREDOXIN"/>
</dbReference>
<accession>A0A090IBY4</accession>
<evidence type="ECO:0000256" key="3">
    <source>
        <dbReference type="ARBA" id="ARBA00022982"/>
    </source>
</evidence>
<dbReference type="PIRSF" id="PIRSF000077">
    <property type="entry name" value="Thioredoxin"/>
    <property type="match status" value="1"/>
</dbReference>
<dbReference type="NCBIfam" id="TIGR01068">
    <property type="entry name" value="thioredoxin"/>
    <property type="match status" value="1"/>
</dbReference>
<keyword evidence="4" id="KW-1015">Disulfide bond</keyword>
<gene>
    <name evidence="8" type="ORF">NVI5450_1259</name>
</gene>
<keyword evidence="5" id="KW-0676">Redox-active center</keyword>
<dbReference type="Gene3D" id="3.40.30.10">
    <property type="entry name" value="Glutaredoxin"/>
    <property type="match status" value="1"/>
</dbReference>
<dbReference type="Pfam" id="PF00085">
    <property type="entry name" value="Thioredoxin"/>
    <property type="match status" value="1"/>
</dbReference>
<dbReference type="GO" id="GO:0005829">
    <property type="term" value="C:cytosol"/>
    <property type="evidence" value="ECO:0007669"/>
    <property type="project" value="TreeGrafter"/>
</dbReference>
<sequence>MNKIVELRDDNFEAELMTGSQPVLVEYWASWCAPCLRVGPVLKEIAFAYSGKVKIGKLNIDTSPQIAAKYGIRALPAMMLFKDGEVLSSTVGVLSKTQLTTLLSQHM</sequence>
<dbReference type="HOGENOM" id="CLU_090389_10_2_6"/>
<dbReference type="GO" id="GO:0015035">
    <property type="term" value="F:protein-disulfide reductase activity"/>
    <property type="evidence" value="ECO:0007669"/>
    <property type="project" value="UniProtKB-UniRule"/>
</dbReference>
<reference evidence="8 9" key="1">
    <citation type="submission" date="2016-11" db="EMBL/GenBank/DDBJ databases">
        <authorList>
            <person name="Jaros S."/>
            <person name="Januszkiewicz K."/>
            <person name="Wedrychowicz H."/>
        </authorList>
    </citation>
    <scope>NUCLEOTIDE SEQUENCE [LARGE SCALE GENOMIC DNA]</scope>
    <source>
        <strain evidence="8">NVI 5450</strain>
    </source>
</reference>
<dbReference type="PANTHER" id="PTHR45663">
    <property type="entry name" value="GEO12009P1"/>
    <property type="match status" value="1"/>
</dbReference>
<dbReference type="KEGG" id="mvs:MVIS_1696"/>
<dbReference type="CDD" id="cd02947">
    <property type="entry name" value="TRX_family"/>
    <property type="match status" value="1"/>
</dbReference>
<comment type="similarity">
    <text evidence="1 7">Belongs to the thioredoxin family.</text>
</comment>
<dbReference type="InterPro" id="IPR036249">
    <property type="entry name" value="Thioredoxin-like_sf"/>
</dbReference>
<dbReference type="PROSITE" id="PS00194">
    <property type="entry name" value="THIOREDOXIN_1"/>
    <property type="match status" value="1"/>
</dbReference>
<evidence type="ECO:0000256" key="6">
    <source>
        <dbReference type="NCBIfam" id="TIGR01068"/>
    </source>
</evidence>
<dbReference type="Proteomes" id="UP000183794">
    <property type="component" value="Unassembled WGS sequence"/>
</dbReference>
<dbReference type="PATRIC" id="fig|80854.5.peg.1804"/>
<evidence type="ECO:0000256" key="1">
    <source>
        <dbReference type="ARBA" id="ARBA00008987"/>
    </source>
</evidence>
<dbReference type="GO" id="GO:0045454">
    <property type="term" value="P:cell redox homeostasis"/>
    <property type="evidence" value="ECO:0007669"/>
    <property type="project" value="TreeGrafter"/>
</dbReference>
<dbReference type="RefSeq" id="WP_339390566.1">
    <property type="nucleotide sequence ID" value="NZ_CAWRBC010000120.1"/>
</dbReference>
<dbReference type="AlphaFoldDB" id="A0A090IBY4"/>
<dbReference type="InterPro" id="IPR005746">
    <property type="entry name" value="Thioredoxin"/>
</dbReference>
<evidence type="ECO:0000256" key="5">
    <source>
        <dbReference type="ARBA" id="ARBA00023284"/>
    </source>
</evidence>
<dbReference type="PANTHER" id="PTHR45663:SF11">
    <property type="entry name" value="GEO12009P1"/>
    <property type="match status" value="1"/>
</dbReference>
<organism evidence="8 9">
    <name type="scientific">Moritella viscosa</name>
    <dbReference type="NCBI Taxonomy" id="80854"/>
    <lineage>
        <taxon>Bacteria</taxon>
        <taxon>Pseudomonadati</taxon>
        <taxon>Pseudomonadota</taxon>
        <taxon>Gammaproteobacteria</taxon>
        <taxon>Alteromonadales</taxon>
        <taxon>Moritellaceae</taxon>
        <taxon>Moritella</taxon>
    </lineage>
</organism>
<proteinExistence type="inferred from homology"/>
<dbReference type="PROSITE" id="PS51352">
    <property type="entry name" value="THIOREDOXIN_2"/>
    <property type="match status" value="1"/>
</dbReference>
<name>A0A090IBY4_9GAMM</name>
<dbReference type="FunFam" id="3.40.30.10:FF:000001">
    <property type="entry name" value="Thioredoxin"/>
    <property type="match status" value="1"/>
</dbReference>
<dbReference type="InterPro" id="IPR013766">
    <property type="entry name" value="Thioredoxin_domain"/>
</dbReference>